<comment type="caution">
    <text evidence="1">The sequence shown here is derived from an EMBL/GenBank/DDBJ whole genome shotgun (WGS) entry which is preliminary data.</text>
</comment>
<reference evidence="1 2" key="1">
    <citation type="submission" date="2023-03" db="EMBL/GenBank/DDBJ databases">
        <title>High recombination rates correlate with genetic variation in Cardiocondyla obscurior ants.</title>
        <authorList>
            <person name="Errbii M."/>
        </authorList>
    </citation>
    <scope>NUCLEOTIDE SEQUENCE [LARGE SCALE GENOMIC DNA]</scope>
    <source>
        <strain evidence="1">Alpha-2009</strain>
        <tissue evidence="1">Whole body</tissue>
    </source>
</reference>
<keyword evidence="2" id="KW-1185">Reference proteome</keyword>
<protein>
    <submittedName>
        <fullName evidence="1">Uncharacterized protein</fullName>
    </submittedName>
</protein>
<dbReference type="AlphaFoldDB" id="A0AAW2GM69"/>
<accession>A0AAW2GM69</accession>
<gene>
    <name evidence="1" type="ORF">PUN28_003119</name>
</gene>
<sequence>MCPGPQEKKDKNSIKRLGPAFVINSLSLPRKVVLDVTLKKIKRCVTTIWKKDNVKRRGERKREREFVGTWTEYFKSKLEYLISFQFRV</sequence>
<evidence type="ECO:0000313" key="1">
    <source>
        <dbReference type="EMBL" id="KAL0127617.1"/>
    </source>
</evidence>
<dbReference type="Proteomes" id="UP001430953">
    <property type="component" value="Unassembled WGS sequence"/>
</dbReference>
<dbReference type="EMBL" id="JADYXP020000003">
    <property type="protein sequence ID" value="KAL0127617.1"/>
    <property type="molecule type" value="Genomic_DNA"/>
</dbReference>
<name>A0AAW2GM69_9HYME</name>
<organism evidence="1 2">
    <name type="scientific">Cardiocondyla obscurior</name>
    <dbReference type="NCBI Taxonomy" id="286306"/>
    <lineage>
        <taxon>Eukaryota</taxon>
        <taxon>Metazoa</taxon>
        <taxon>Ecdysozoa</taxon>
        <taxon>Arthropoda</taxon>
        <taxon>Hexapoda</taxon>
        <taxon>Insecta</taxon>
        <taxon>Pterygota</taxon>
        <taxon>Neoptera</taxon>
        <taxon>Endopterygota</taxon>
        <taxon>Hymenoptera</taxon>
        <taxon>Apocrita</taxon>
        <taxon>Aculeata</taxon>
        <taxon>Formicoidea</taxon>
        <taxon>Formicidae</taxon>
        <taxon>Myrmicinae</taxon>
        <taxon>Cardiocondyla</taxon>
    </lineage>
</organism>
<evidence type="ECO:0000313" key="2">
    <source>
        <dbReference type="Proteomes" id="UP001430953"/>
    </source>
</evidence>
<proteinExistence type="predicted"/>